<reference evidence="2 3" key="1">
    <citation type="submission" date="2017-06" db="EMBL/GenBank/DDBJ databases">
        <title>Comparative genomic analysis of Ambrosia Fusariam Clade fungi.</title>
        <authorList>
            <person name="Stajich J.E."/>
            <person name="Carrillo J."/>
            <person name="Kijimoto T."/>
            <person name="Eskalen A."/>
            <person name="O'Donnell K."/>
            <person name="Kasson M."/>
        </authorList>
    </citation>
    <scope>NUCLEOTIDE SEQUENCE [LARGE SCALE GENOMIC DNA]</scope>
    <source>
        <strain evidence="2 3">NRRL62606</strain>
    </source>
</reference>
<feature type="compositionally biased region" description="Low complexity" evidence="1">
    <location>
        <begin position="20"/>
        <end position="39"/>
    </location>
</feature>
<keyword evidence="3" id="KW-1185">Reference proteome</keyword>
<name>A0A428RFN6_9HYPO</name>
<feature type="compositionally biased region" description="Polar residues" evidence="1">
    <location>
        <begin position="1"/>
        <end position="19"/>
    </location>
</feature>
<gene>
    <name evidence="2" type="ORF">CEP51_010039</name>
</gene>
<proteinExistence type="predicted"/>
<feature type="region of interest" description="Disordered" evidence="1">
    <location>
        <begin position="114"/>
        <end position="134"/>
    </location>
</feature>
<dbReference type="AlphaFoldDB" id="A0A428RFN6"/>
<accession>A0A428RFN6</accession>
<comment type="caution">
    <text evidence="2">The sequence shown here is derived from an EMBL/GenBank/DDBJ whole genome shotgun (WGS) entry which is preliminary data.</text>
</comment>
<organism evidence="2 3">
    <name type="scientific">Fusarium floridanum</name>
    <dbReference type="NCBI Taxonomy" id="1325733"/>
    <lineage>
        <taxon>Eukaryota</taxon>
        <taxon>Fungi</taxon>
        <taxon>Dikarya</taxon>
        <taxon>Ascomycota</taxon>
        <taxon>Pezizomycotina</taxon>
        <taxon>Sordariomycetes</taxon>
        <taxon>Hypocreomycetidae</taxon>
        <taxon>Hypocreales</taxon>
        <taxon>Nectriaceae</taxon>
        <taxon>Fusarium</taxon>
        <taxon>Fusarium solani species complex</taxon>
    </lineage>
</organism>
<feature type="region of interest" description="Disordered" evidence="1">
    <location>
        <begin position="1"/>
        <end position="87"/>
    </location>
</feature>
<evidence type="ECO:0000256" key="1">
    <source>
        <dbReference type="SAM" id="MobiDB-lite"/>
    </source>
</evidence>
<evidence type="ECO:0000313" key="2">
    <source>
        <dbReference type="EMBL" id="RSL76349.1"/>
    </source>
</evidence>
<dbReference type="Proteomes" id="UP000287972">
    <property type="component" value="Unassembled WGS sequence"/>
</dbReference>
<dbReference type="EMBL" id="NKCL01000300">
    <property type="protein sequence ID" value="RSL76349.1"/>
    <property type="molecule type" value="Genomic_DNA"/>
</dbReference>
<protein>
    <submittedName>
        <fullName evidence="2">Uncharacterized protein</fullName>
    </submittedName>
</protein>
<evidence type="ECO:0000313" key="3">
    <source>
        <dbReference type="Proteomes" id="UP000287972"/>
    </source>
</evidence>
<sequence>MSRNSTNNTVARGTTPKETNQSSAQGAASNTNNGANSTNVGHPRNHTRRSDPRDLIIVEASDNTPKEEPVMVHRTRPRGRPVSPNGLAHIDLSNLIPQEEPVMVSREEVIDDEWIKEFPKDNPKEADNAQGSRE</sequence>